<name>F4L3Q1_HALH1</name>
<keyword evidence="3" id="KW-1185">Reference proteome</keyword>
<evidence type="ECO:0000313" key="3">
    <source>
        <dbReference type="Proteomes" id="UP000008461"/>
    </source>
</evidence>
<dbReference type="Gene3D" id="3.40.50.300">
    <property type="entry name" value="P-loop containing nucleotide triphosphate hydrolases"/>
    <property type="match status" value="1"/>
</dbReference>
<gene>
    <name evidence="2" type="ordered locus">Halhy_0748</name>
</gene>
<sequence>MAQAFIGRKKELEILQKTLHSEEPEMVALIGRRRVGKTFLVRTAFAGQLDFEITGTQNASTQEQLKNFAIRIRGFFGEEALSTTPSNWMDAFEVLMRQLDRKQKTGKKVIFLDELPWLATHKSGFLNALGFFWNSWATQKNIVVVICGSAAAWMIQKVVYHKGGLHNRITKRIDLQPFNLCEMEAFLRARNLTFDRYQLLLLYMAMGGIPHYLKEIEAGKSAAQNIDSLCFSNSGLLRDEFSKLYPALFEHADNHIAVIRALAQKWKGMSRVEIVAATKLPDGGGLSDVLEELVGSGFVNSYYPFGKKKKDMLYRLTDEYSLFYLKFIETNRTWGKSVWMSLSQTQEFKSWSGYAFESICIKHLPQIEKALSIAGVFSEASGFIHRGTADFPGLQIDLVLDRKDHVINLFEMKFYHEPWLLSKSDAIELRSRVSLFKNLTKTSKQVFLTTVTPFGLHKNENSIGLVDSEVVMDDLFAPI</sequence>
<dbReference type="RefSeq" id="WP_013763219.1">
    <property type="nucleotide sequence ID" value="NC_015510.1"/>
</dbReference>
<dbReference type="SUPFAM" id="SSF52540">
    <property type="entry name" value="P-loop containing nucleoside triphosphate hydrolases"/>
    <property type="match status" value="1"/>
</dbReference>
<feature type="domain" description="ATPase" evidence="1">
    <location>
        <begin position="5"/>
        <end position="215"/>
    </location>
</feature>
<dbReference type="PANTHER" id="PTHR34704:SF1">
    <property type="entry name" value="ATPASE"/>
    <property type="match status" value="1"/>
</dbReference>
<dbReference type="GO" id="GO:0005524">
    <property type="term" value="F:ATP binding"/>
    <property type="evidence" value="ECO:0007669"/>
    <property type="project" value="InterPro"/>
</dbReference>
<dbReference type="STRING" id="760192.Halhy_0748"/>
<evidence type="ECO:0000259" key="1">
    <source>
        <dbReference type="Pfam" id="PF01637"/>
    </source>
</evidence>
<accession>F4L3Q1</accession>
<dbReference type="InterPro" id="IPR011579">
    <property type="entry name" value="ATPase_dom"/>
</dbReference>
<dbReference type="eggNOG" id="COG1672">
    <property type="taxonomic scope" value="Bacteria"/>
</dbReference>
<evidence type="ECO:0000313" key="2">
    <source>
        <dbReference type="EMBL" id="AEE48655.1"/>
    </source>
</evidence>
<dbReference type="EMBL" id="CP002691">
    <property type="protein sequence ID" value="AEE48655.1"/>
    <property type="molecule type" value="Genomic_DNA"/>
</dbReference>
<dbReference type="KEGG" id="hhy:Halhy_0748"/>
<dbReference type="Pfam" id="PF01637">
    <property type="entry name" value="ATPase_2"/>
    <property type="match status" value="1"/>
</dbReference>
<reference key="2">
    <citation type="submission" date="2011-04" db="EMBL/GenBank/DDBJ databases">
        <title>Complete sequence of chromosome of Haliscomenobacter hydrossis DSM 1100.</title>
        <authorList>
            <consortium name="US DOE Joint Genome Institute (JGI-PGF)"/>
            <person name="Lucas S."/>
            <person name="Han J."/>
            <person name="Lapidus A."/>
            <person name="Bruce D."/>
            <person name="Goodwin L."/>
            <person name="Pitluck S."/>
            <person name="Peters L."/>
            <person name="Kyrpides N."/>
            <person name="Mavromatis K."/>
            <person name="Ivanova N."/>
            <person name="Ovchinnikova G."/>
            <person name="Pagani I."/>
            <person name="Daligault H."/>
            <person name="Detter J.C."/>
            <person name="Han C."/>
            <person name="Land M."/>
            <person name="Hauser L."/>
            <person name="Markowitz V."/>
            <person name="Cheng J.-F."/>
            <person name="Hugenholtz P."/>
            <person name="Woyke T."/>
            <person name="Wu D."/>
            <person name="Verbarg S."/>
            <person name="Frueling A."/>
            <person name="Brambilla E."/>
            <person name="Klenk H.-P."/>
            <person name="Eisen J.A."/>
        </authorList>
    </citation>
    <scope>NUCLEOTIDE SEQUENCE</scope>
    <source>
        <strain>DSM 1100</strain>
    </source>
</reference>
<dbReference type="OrthoDB" id="9813134at2"/>
<dbReference type="Proteomes" id="UP000008461">
    <property type="component" value="Chromosome"/>
</dbReference>
<organism evidence="2 3">
    <name type="scientific">Haliscomenobacter hydrossis (strain ATCC 27775 / DSM 1100 / LMG 10767 / O)</name>
    <dbReference type="NCBI Taxonomy" id="760192"/>
    <lineage>
        <taxon>Bacteria</taxon>
        <taxon>Pseudomonadati</taxon>
        <taxon>Bacteroidota</taxon>
        <taxon>Saprospiria</taxon>
        <taxon>Saprospirales</taxon>
        <taxon>Haliscomenobacteraceae</taxon>
        <taxon>Haliscomenobacter</taxon>
    </lineage>
</organism>
<reference evidence="2 3" key="1">
    <citation type="journal article" date="2011" name="Stand. Genomic Sci.">
        <title>Complete genome sequence of Haliscomenobacter hydrossis type strain (O).</title>
        <authorList>
            <consortium name="US DOE Joint Genome Institute (JGI-PGF)"/>
            <person name="Daligault H."/>
            <person name="Lapidus A."/>
            <person name="Zeytun A."/>
            <person name="Nolan M."/>
            <person name="Lucas S."/>
            <person name="Del Rio T.G."/>
            <person name="Tice H."/>
            <person name="Cheng J.F."/>
            <person name="Tapia R."/>
            <person name="Han C."/>
            <person name="Goodwin L."/>
            <person name="Pitluck S."/>
            <person name="Liolios K."/>
            <person name="Pagani I."/>
            <person name="Ivanova N."/>
            <person name="Huntemann M."/>
            <person name="Mavromatis K."/>
            <person name="Mikhailova N."/>
            <person name="Pati A."/>
            <person name="Chen A."/>
            <person name="Palaniappan K."/>
            <person name="Land M."/>
            <person name="Hauser L."/>
            <person name="Brambilla E.M."/>
            <person name="Rohde M."/>
            <person name="Verbarg S."/>
            <person name="Goker M."/>
            <person name="Bristow J."/>
            <person name="Eisen J.A."/>
            <person name="Markowitz V."/>
            <person name="Hugenholtz P."/>
            <person name="Kyrpides N.C."/>
            <person name="Klenk H.P."/>
            <person name="Woyke T."/>
        </authorList>
    </citation>
    <scope>NUCLEOTIDE SEQUENCE [LARGE SCALE GENOMIC DNA]</scope>
    <source>
        <strain evidence="3">ATCC 27775 / DSM 1100 / LMG 10767 / O</strain>
    </source>
</reference>
<dbReference type="PANTHER" id="PTHR34704">
    <property type="entry name" value="ATPASE"/>
    <property type="match status" value="1"/>
</dbReference>
<dbReference type="InterPro" id="IPR027417">
    <property type="entry name" value="P-loop_NTPase"/>
</dbReference>
<protein>
    <submittedName>
        <fullName evidence="2">ATPase</fullName>
    </submittedName>
</protein>
<dbReference type="AlphaFoldDB" id="F4L3Q1"/>
<proteinExistence type="predicted"/>
<dbReference type="HOGENOM" id="CLU_041137_2_0_10"/>